<dbReference type="CDD" id="cd07938">
    <property type="entry name" value="DRE_TIM_HMGL"/>
    <property type="match status" value="1"/>
</dbReference>
<protein>
    <recommendedName>
        <fullName evidence="3">hydroxymethylglutaryl-CoA lyase</fullName>
        <ecNumber evidence="3">4.1.3.4</ecNumber>
    </recommendedName>
</protein>
<dbReference type="SUPFAM" id="SSF51569">
    <property type="entry name" value="Aldolase"/>
    <property type="match status" value="1"/>
</dbReference>
<keyword evidence="4" id="KW-0479">Metal-binding</keyword>
<dbReference type="PANTHER" id="PTHR42738:SF7">
    <property type="entry name" value="HYDROXYMETHYLGLUTARYL-COA LYASE"/>
    <property type="match status" value="1"/>
</dbReference>
<dbReference type="FunFam" id="3.20.20.70:FF:000201">
    <property type="entry name" value="Hydroxymethylglutaryl-CoA lyase"/>
    <property type="match status" value="1"/>
</dbReference>
<dbReference type="Gene3D" id="3.20.20.70">
    <property type="entry name" value="Aldolase class I"/>
    <property type="match status" value="1"/>
</dbReference>
<evidence type="ECO:0000259" key="7">
    <source>
        <dbReference type="PROSITE" id="PS50991"/>
    </source>
</evidence>
<evidence type="ECO:0000313" key="8">
    <source>
        <dbReference type="EMBL" id="KAJ4482122.1"/>
    </source>
</evidence>
<evidence type="ECO:0000256" key="2">
    <source>
        <dbReference type="ARBA" id="ARBA00009405"/>
    </source>
</evidence>
<evidence type="ECO:0000256" key="1">
    <source>
        <dbReference type="ARBA" id="ARBA00005143"/>
    </source>
</evidence>
<name>A0A9W9DQX8_9AGAR</name>
<dbReference type="EC" id="4.1.3.4" evidence="3"/>
<gene>
    <name evidence="8" type="ORF">J3R30DRAFT_2126346</name>
</gene>
<evidence type="ECO:0000256" key="3">
    <source>
        <dbReference type="ARBA" id="ARBA00012910"/>
    </source>
</evidence>
<comment type="similarity">
    <text evidence="2">Belongs to the HMG-CoA lyase family.</text>
</comment>
<feature type="domain" description="Pyruvate carboxyltransferase" evidence="7">
    <location>
        <begin position="40"/>
        <end position="330"/>
    </location>
</feature>
<reference evidence="8" key="1">
    <citation type="submission" date="2022-08" db="EMBL/GenBank/DDBJ databases">
        <title>A Global Phylogenomic Analysis of the Shiitake Genus Lentinula.</title>
        <authorList>
            <consortium name="DOE Joint Genome Institute"/>
            <person name="Sierra-Patev S."/>
            <person name="Min B."/>
            <person name="Naranjo-Ortiz M."/>
            <person name="Looney B."/>
            <person name="Konkel Z."/>
            <person name="Slot J.C."/>
            <person name="Sakamoto Y."/>
            <person name="Steenwyk J.L."/>
            <person name="Rokas A."/>
            <person name="Carro J."/>
            <person name="Camarero S."/>
            <person name="Ferreira P."/>
            <person name="Molpeceres G."/>
            <person name="Ruiz-Duenas F.J."/>
            <person name="Serrano A."/>
            <person name="Henrissat B."/>
            <person name="Drula E."/>
            <person name="Hughes K.W."/>
            <person name="Mata J.L."/>
            <person name="Ishikawa N.K."/>
            <person name="Vargas-Isla R."/>
            <person name="Ushijima S."/>
            <person name="Smith C.A."/>
            <person name="Ahrendt S."/>
            <person name="Andreopoulos W."/>
            <person name="He G."/>
            <person name="Labutti K."/>
            <person name="Lipzen A."/>
            <person name="Ng V."/>
            <person name="Riley R."/>
            <person name="Sandor L."/>
            <person name="Barry K."/>
            <person name="Martinez A.T."/>
            <person name="Xiao Y."/>
            <person name="Gibbons J.G."/>
            <person name="Terashima K."/>
            <person name="Grigoriev I.V."/>
            <person name="Hibbett D.S."/>
        </authorList>
    </citation>
    <scope>NUCLEOTIDE SEQUENCE</scope>
    <source>
        <strain evidence="8">JLM2183</strain>
    </source>
</reference>
<proteinExistence type="inferred from homology"/>
<evidence type="ECO:0000256" key="5">
    <source>
        <dbReference type="ARBA" id="ARBA00023239"/>
    </source>
</evidence>
<comment type="caution">
    <text evidence="8">The sequence shown here is derived from an EMBL/GenBank/DDBJ whole genome shotgun (WGS) entry which is preliminary data.</text>
</comment>
<dbReference type="GO" id="GO:0046872">
    <property type="term" value="F:metal ion binding"/>
    <property type="evidence" value="ECO:0007669"/>
    <property type="project" value="UniProtKB-KW"/>
</dbReference>
<accession>A0A9W9DQX8</accession>
<keyword evidence="9" id="KW-1185">Reference proteome</keyword>
<dbReference type="InterPro" id="IPR000891">
    <property type="entry name" value="PYR_CT"/>
</dbReference>
<dbReference type="PANTHER" id="PTHR42738">
    <property type="entry name" value="HYDROXYMETHYLGLUTARYL-COA LYASE"/>
    <property type="match status" value="1"/>
</dbReference>
<keyword evidence="5" id="KW-0456">Lyase</keyword>
<dbReference type="Proteomes" id="UP001150266">
    <property type="component" value="Unassembled WGS sequence"/>
</dbReference>
<evidence type="ECO:0000256" key="4">
    <source>
        <dbReference type="ARBA" id="ARBA00022723"/>
    </source>
</evidence>
<comment type="catalytic activity">
    <reaction evidence="6">
        <text>(3S)-3-hydroxy-3-methylglutaryl-CoA = acetoacetate + acetyl-CoA</text>
        <dbReference type="Rhea" id="RHEA:24404"/>
        <dbReference type="ChEBI" id="CHEBI:13705"/>
        <dbReference type="ChEBI" id="CHEBI:43074"/>
        <dbReference type="ChEBI" id="CHEBI:57288"/>
        <dbReference type="EC" id="4.1.3.4"/>
    </reaction>
</comment>
<dbReference type="AlphaFoldDB" id="A0A9W9DQX8"/>
<dbReference type="GO" id="GO:0046951">
    <property type="term" value="P:ketone body biosynthetic process"/>
    <property type="evidence" value="ECO:0007669"/>
    <property type="project" value="TreeGrafter"/>
</dbReference>
<dbReference type="GO" id="GO:0004419">
    <property type="term" value="F:hydroxymethylglutaryl-CoA lyase activity"/>
    <property type="evidence" value="ECO:0007669"/>
    <property type="project" value="UniProtKB-EC"/>
</dbReference>
<dbReference type="Pfam" id="PF00682">
    <property type="entry name" value="HMGL-like"/>
    <property type="match status" value="1"/>
</dbReference>
<evidence type="ECO:0000256" key="6">
    <source>
        <dbReference type="ARBA" id="ARBA00049877"/>
    </source>
</evidence>
<dbReference type="PROSITE" id="PS50991">
    <property type="entry name" value="PYR_CT"/>
    <property type="match status" value="1"/>
</dbReference>
<dbReference type="EMBL" id="JAOTPV010000005">
    <property type="protein sequence ID" value="KAJ4482122.1"/>
    <property type="molecule type" value="Genomic_DNA"/>
</dbReference>
<dbReference type="GO" id="GO:0006552">
    <property type="term" value="P:L-leucine catabolic process"/>
    <property type="evidence" value="ECO:0007669"/>
    <property type="project" value="TreeGrafter"/>
</dbReference>
<dbReference type="NCBIfam" id="NF004283">
    <property type="entry name" value="PRK05692.1"/>
    <property type="match status" value="1"/>
</dbReference>
<sequence length="372" mass="39853">MLSSPLRLATRSSAPFRPGSAGLINRYKSRNYATEAKIPINIVEVGPRDGLQNEKGVIPVDVKVELIEKLALAGCNNIEAGSFVSPKWVPQMAGTGEIISRMHRLPNVHYAVLVPNQKGLDGLISVLNTYNSSPESESAPSPSDEISIFTAATDAFTRANLNTSIAESLAKMAPMARAALDKGLRVRGYVSVAIACPYTGQVDYKKVREVSKELLEMGCYEVSLGDTVGRGTPSQVAEMLEEVKKDIPVGRLAGHFHDTFGTAVANVFTALEHGVRTIDSSVGGLGGCPYSPGATGNVPTEDVLYALQGSKYQVTGTEYGKGSVDLDKITEIGWWISEKLGKESVSRAGRALRAKKIREAEMAQDGEVRAKL</sequence>
<organism evidence="8 9">
    <name type="scientific">Lentinula aciculospora</name>
    <dbReference type="NCBI Taxonomy" id="153920"/>
    <lineage>
        <taxon>Eukaryota</taxon>
        <taxon>Fungi</taxon>
        <taxon>Dikarya</taxon>
        <taxon>Basidiomycota</taxon>
        <taxon>Agaricomycotina</taxon>
        <taxon>Agaricomycetes</taxon>
        <taxon>Agaricomycetidae</taxon>
        <taxon>Agaricales</taxon>
        <taxon>Marasmiineae</taxon>
        <taxon>Omphalotaceae</taxon>
        <taxon>Lentinula</taxon>
    </lineage>
</organism>
<evidence type="ECO:0000313" key="9">
    <source>
        <dbReference type="Proteomes" id="UP001150266"/>
    </source>
</evidence>
<dbReference type="OrthoDB" id="1905920at2759"/>
<dbReference type="InterPro" id="IPR043594">
    <property type="entry name" value="HMGL"/>
</dbReference>
<dbReference type="InterPro" id="IPR013785">
    <property type="entry name" value="Aldolase_TIM"/>
</dbReference>
<comment type="pathway">
    <text evidence="1">Metabolic intermediate metabolism; (S)-3-hydroxy-3-methylglutaryl-CoA degradation; acetoacetate from (S)-3-hydroxy-3-methylglutaryl-CoA: step 1/1.</text>
</comment>